<dbReference type="Proteomes" id="UP000198588">
    <property type="component" value="Unassembled WGS sequence"/>
</dbReference>
<name>A0A1G5YA68_9HYPH</name>
<dbReference type="AlphaFoldDB" id="A0A1G5YA68"/>
<organism evidence="1 2">
    <name type="scientific">Mesorhizobium qingshengii</name>
    <dbReference type="NCBI Taxonomy" id="1165689"/>
    <lineage>
        <taxon>Bacteria</taxon>
        <taxon>Pseudomonadati</taxon>
        <taxon>Pseudomonadota</taxon>
        <taxon>Alphaproteobacteria</taxon>
        <taxon>Hyphomicrobiales</taxon>
        <taxon>Phyllobacteriaceae</taxon>
        <taxon>Mesorhizobium</taxon>
    </lineage>
</organism>
<proteinExistence type="predicted"/>
<protein>
    <submittedName>
        <fullName evidence="1">Uncharacterized protein</fullName>
    </submittedName>
</protein>
<sequence length="111" mass="12457">MVVTMPGHVSRPKTLRCSTERLSVRTSTMRAVLVPYLLNEVAMEWPDFPDLQQASIAFGRHGRQTECMPRTAATRLANTVAISCQIGLMQEVLRSKERAAPTPFVLRCIAW</sequence>
<accession>A0A1G5YA68</accession>
<evidence type="ECO:0000313" key="2">
    <source>
        <dbReference type="Proteomes" id="UP000198588"/>
    </source>
</evidence>
<dbReference type="EMBL" id="FMXM01000008">
    <property type="protein sequence ID" value="SDA79352.1"/>
    <property type="molecule type" value="Genomic_DNA"/>
</dbReference>
<gene>
    <name evidence="1" type="ORF">SAMN02927914_03105</name>
</gene>
<evidence type="ECO:0000313" key="1">
    <source>
        <dbReference type="EMBL" id="SDA79352.1"/>
    </source>
</evidence>
<reference evidence="1 2" key="1">
    <citation type="submission" date="2016-10" db="EMBL/GenBank/DDBJ databases">
        <authorList>
            <person name="de Groot N.N."/>
        </authorList>
    </citation>
    <scope>NUCLEOTIDE SEQUENCE [LARGE SCALE GENOMIC DNA]</scope>
    <source>
        <strain evidence="1 2">CGMCC 1.12097</strain>
    </source>
</reference>